<protein>
    <submittedName>
        <fullName evidence="1">Uncharacterized protein</fullName>
    </submittedName>
</protein>
<dbReference type="EMBL" id="LCYG01000053">
    <property type="protein sequence ID" value="KLK91534.1"/>
    <property type="molecule type" value="Genomic_DNA"/>
</dbReference>
<comment type="caution">
    <text evidence="1">The sequence shown here is derived from an EMBL/GenBank/DDBJ whole genome shotgun (WGS) entry which is preliminary data.</text>
</comment>
<evidence type="ECO:0000313" key="2">
    <source>
        <dbReference type="Proteomes" id="UP000035489"/>
    </source>
</evidence>
<dbReference type="Proteomes" id="UP000035489">
    <property type="component" value="Unassembled WGS sequence"/>
</dbReference>
<gene>
    <name evidence="1" type="ORF">AA309_19225</name>
</gene>
<keyword evidence="2" id="KW-1185">Reference proteome</keyword>
<name>A0A0H1R8Z8_9HYPH</name>
<proteinExistence type="predicted"/>
<reference evidence="1 2" key="1">
    <citation type="submission" date="2015-05" db="EMBL/GenBank/DDBJ databases">
        <title>Draft genome sequence of Microvirga vignae strain BR3299, a novel nitrogen fixing bacteria isolated from Brazil semi-aired region.</title>
        <authorList>
            <person name="Zilli J.E."/>
            <person name="Passos S.R."/>
            <person name="Leite J."/>
            <person name="Baldani J.I."/>
            <person name="Xavier G.R."/>
            <person name="Rumjaneck N.G."/>
            <person name="Simoes-Araujo J.L."/>
        </authorList>
    </citation>
    <scope>NUCLEOTIDE SEQUENCE [LARGE SCALE GENOMIC DNA]</scope>
    <source>
        <strain evidence="1 2">BR3299</strain>
    </source>
</reference>
<evidence type="ECO:0000313" key="1">
    <source>
        <dbReference type="EMBL" id="KLK91534.1"/>
    </source>
</evidence>
<dbReference type="AlphaFoldDB" id="A0A0H1R8Z8"/>
<organism evidence="1 2">
    <name type="scientific">Microvirga vignae</name>
    <dbReference type="NCBI Taxonomy" id="1225564"/>
    <lineage>
        <taxon>Bacteria</taxon>
        <taxon>Pseudomonadati</taxon>
        <taxon>Pseudomonadota</taxon>
        <taxon>Alphaproteobacteria</taxon>
        <taxon>Hyphomicrobiales</taxon>
        <taxon>Methylobacteriaceae</taxon>
        <taxon>Microvirga</taxon>
    </lineage>
</organism>
<accession>A0A0H1R8Z8</accession>
<sequence length="68" mass="7857">MTSTDPLKRVFCMPEERYEAEADTILAQIPGAQDRETSWQARRLLAEALERAERRGREMFARLKESSG</sequence>
<dbReference type="PATRIC" id="fig|1225564.3.peg.5142"/>